<name>A0ABN2JPV6_9ACTN</name>
<keyword evidence="2" id="KW-1185">Reference proteome</keyword>
<evidence type="ECO:0000313" key="2">
    <source>
        <dbReference type="Proteomes" id="UP001501057"/>
    </source>
</evidence>
<organism evidence="1 2">
    <name type="scientific">Aeromicrobium alkaliterrae</name>
    <dbReference type="NCBI Taxonomy" id="302168"/>
    <lineage>
        <taxon>Bacteria</taxon>
        <taxon>Bacillati</taxon>
        <taxon>Actinomycetota</taxon>
        <taxon>Actinomycetes</taxon>
        <taxon>Propionibacteriales</taxon>
        <taxon>Nocardioidaceae</taxon>
        <taxon>Aeromicrobium</taxon>
    </lineage>
</organism>
<accession>A0ABN2JPV6</accession>
<dbReference type="RefSeq" id="WP_344199080.1">
    <property type="nucleotide sequence ID" value="NZ_BAAAME010000002.1"/>
</dbReference>
<protein>
    <submittedName>
        <fullName evidence="1">Uncharacterized protein</fullName>
    </submittedName>
</protein>
<sequence>MAGAVSGVLRHLGPKVAKIAGPAVIAWLARPENREQAAEVIRGLQAKSATQRLLARIDLAVVTFHEVIRSTEPESERYELATSSIRELHALRIRLQLPFSSLKARRENRRDVASQLDALLVRTNQAL</sequence>
<proteinExistence type="predicted"/>
<dbReference type="EMBL" id="BAAAME010000002">
    <property type="protein sequence ID" value="GAA1734194.1"/>
    <property type="molecule type" value="Genomic_DNA"/>
</dbReference>
<reference evidence="1 2" key="1">
    <citation type="journal article" date="2019" name="Int. J. Syst. Evol. Microbiol.">
        <title>The Global Catalogue of Microorganisms (GCM) 10K type strain sequencing project: providing services to taxonomists for standard genome sequencing and annotation.</title>
        <authorList>
            <consortium name="The Broad Institute Genomics Platform"/>
            <consortium name="The Broad Institute Genome Sequencing Center for Infectious Disease"/>
            <person name="Wu L."/>
            <person name="Ma J."/>
        </authorList>
    </citation>
    <scope>NUCLEOTIDE SEQUENCE [LARGE SCALE GENOMIC DNA]</scope>
    <source>
        <strain evidence="1 2">JCM 13518</strain>
    </source>
</reference>
<gene>
    <name evidence="1" type="ORF">GCM10009710_13540</name>
</gene>
<evidence type="ECO:0000313" key="1">
    <source>
        <dbReference type="EMBL" id="GAA1734194.1"/>
    </source>
</evidence>
<dbReference type="Proteomes" id="UP001501057">
    <property type="component" value="Unassembled WGS sequence"/>
</dbReference>
<comment type="caution">
    <text evidence="1">The sequence shown here is derived from an EMBL/GenBank/DDBJ whole genome shotgun (WGS) entry which is preliminary data.</text>
</comment>